<feature type="non-terminal residue" evidence="2">
    <location>
        <position position="1"/>
    </location>
</feature>
<evidence type="ECO:0000313" key="2">
    <source>
        <dbReference type="EMBL" id="SBP72973.1"/>
    </source>
</evidence>
<protein>
    <submittedName>
        <fullName evidence="2">Uncharacterized protein</fullName>
    </submittedName>
</protein>
<reference evidence="2" key="2">
    <citation type="submission" date="2016-06" db="EMBL/GenBank/DDBJ databases">
        <title>The genome of a short-lived fish provides insights into sex chromosome evolution and the genetic control of aging.</title>
        <authorList>
            <person name="Reichwald K."/>
            <person name="Felder M."/>
            <person name="Petzold A."/>
            <person name="Koch P."/>
            <person name="Groth M."/>
            <person name="Platzer M."/>
        </authorList>
    </citation>
    <scope>NUCLEOTIDE SEQUENCE</scope>
    <source>
        <tissue evidence="2">Brain</tissue>
    </source>
</reference>
<reference evidence="2" key="1">
    <citation type="submission" date="2016-05" db="EMBL/GenBank/DDBJ databases">
        <authorList>
            <person name="Lavstsen T."/>
            <person name="Jespersen J.S."/>
        </authorList>
    </citation>
    <scope>NUCLEOTIDE SEQUENCE</scope>
    <source>
        <tissue evidence="2">Brain</tissue>
    </source>
</reference>
<proteinExistence type="predicted"/>
<dbReference type="EMBL" id="HADZ01009032">
    <property type="protein sequence ID" value="SBP72973.1"/>
    <property type="molecule type" value="Transcribed_RNA"/>
</dbReference>
<accession>A0A1A8C1K5</accession>
<evidence type="ECO:0000256" key="1">
    <source>
        <dbReference type="SAM" id="MobiDB-lite"/>
    </source>
</evidence>
<feature type="non-terminal residue" evidence="2">
    <location>
        <position position="35"/>
    </location>
</feature>
<sequence>RSGDLRSSRKTHQCQMTLSLGWAEPESSEPSATRQ</sequence>
<gene>
    <name evidence="2" type="primary">Nfu_g_1_005440</name>
</gene>
<feature type="region of interest" description="Disordered" evidence="1">
    <location>
        <begin position="1"/>
        <end position="35"/>
    </location>
</feature>
<organism evidence="2">
    <name type="scientific">Nothobranchius kadleci</name>
    <name type="common">African annual killifish</name>
    <dbReference type="NCBI Taxonomy" id="1051664"/>
    <lineage>
        <taxon>Eukaryota</taxon>
        <taxon>Metazoa</taxon>
        <taxon>Chordata</taxon>
        <taxon>Craniata</taxon>
        <taxon>Vertebrata</taxon>
        <taxon>Euteleostomi</taxon>
        <taxon>Actinopterygii</taxon>
        <taxon>Neopterygii</taxon>
        <taxon>Teleostei</taxon>
        <taxon>Neoteleostei</taxon>
        <taxon>Acanthomorphata</taxon>
        <taxon>Ovalentaria</taxon>
        <taxon>Atherinomorphae</taxon>
        <taxon>Cyprinodontiformes</taxon>
        <taxon>Nothobranchiidae</taxon>
        <taxon>Nothobranchius</taxon>
    </lineage>
</organism>
<dbReference type="AlphaFoldDB" id="A0A1A8C1K5"/>
<name>A0A1A8C1K5_NOTKA</name>